<dbReference type="AlphaFoldDB" id="A0A803LT71"/>
<keyword evidence="5" id="KW-1185">Reference proteome</keyword>
<reference evidence="4" key="2">
    <citation type="submission" date="2021-03" db="UniProtKB">
        <authorList>
            <consortium name="EnsemblPlants"/>
        </authorList>
    </citation>
    <scope>IDENTIFICATION</scope>
</reference>
<dbReference type="EnsemblPlants" id="AUR62018415-RA">
    <property type="protein sequence ID" value="AUR62018415-RA:cds"/>
    <property type="gene ID" value="AUR62018415"/>
</dbReference>
<feature type="region of interest" description="Disordered" evidence="1">
    <location>
        <begin position="298"/>
        <end position="321"/>
    </location>
</feature>
<proteinExistence type="predicted"/>
<feature type="domain" description="DUF7036" evidence="3">
    <location>
        <begin position="209"/>
        <end position="298"/>
    </location>
</feature>
<name>A0A803LT71_CHEQI</name>
<dbReference type="Pfam" id="PF23041">
    <property type="entry name" value="DUF7036"/>
    <property type="match status" value="2"/>
</dbReference>
<evidence type="ECO:0000313" key="5">
    <source>
        <dbReference type="Proteomes" id="UP000596660"/>
    </source>
</evidence>
<evidence type="ECO:0000259" key="3">
    <source>
        <dbReference type="Pfam" id="PF23041"/>
    </source>
</evidence>
<keyword evidence="2" id="KW-0812">Transmembrane</keyword>
<reference evidence="4" key="1">
    <citation type="journal article" date="2017" name="Nature">
        <title>The genome of Chenopodium quinoa.</title>
        <authorList>
            <person name="Jarvis D.E."/>
            <person name="Ho Y.S."/>
            <person name="Lightfoot D.J."/>
            <person name="Schmoeckel S.M."/>
            <person name="Li B."/>
            <person name="Borm T.J.A."/>
            <person name="Ohyanagi H."/>
            <person name="Mineta K."/>
            <person name="Michell C.T."/>
            <person name="Saber N."/>
            <person name="Kharbatia N.M."/>
            <person name="Rupper R.R."/>
            <person name="Sharp A.R."/>
            <person name="Dally N."/>
            <person name="Boughton B.A."/>
            <person name="Woo Y.H."/>
            <person name="Gao G."/>
            <person name="Schijlen E.G.W.M."/>
            <person name="Guo X."/>
            <person name="Momin A.A."/>
            <person name="Negrao S."/>
            <person name="Al-Babili S."/>
            <person name="Gehring C."/>
            <person name="Roessner U."/>
            <person name="Jung C."/>
            <person name="Murphy K."/>
            <person name="Arold S.T."/>
            <person name="Gojobori T."/>
            <person name="van der Linden C.G."/>
            <person name="van Loo E.N."/>
            <person name="Jellen E.N."/>
            <person name="Maughan P.J."/>
            <person name="Tester M."/>
        </authorList>
    </citation>
    <scope>NUCLEOTIDE SEQUENCE [LARGE SCALE GENOMIC DNA]</scope>
    <source>
        <strain evidence="4">cv. PI 614886</strain>
    </source>
</reference>
<evidence type="ECO:0000313" key="4">
    <source>
        <dbReference type="EnsemblPlants" id="AUR62018415-RA:cds"/>
    </source>
</evidence>
<protein>
    <recommendedName>
        <fullName evidence="3">DUF7036 domain-containing protein</fullName>
    </recommendedName>
</protein>
<feature type="region of interest" description="Disordered" evidence="1">
    <location>
        <begin position="418"/>
        <end position="439"/>
    </location>
</feature>
<feature type="transmembrane region" description="Helical" evidence="2">
    <location>
        <begin position="43"/>
        <end position="61"/>
    </location>
</feature>
<organism evidence="4 5">
    <name type="scientific">Chenopodium quinoa</name>
    <name type="common">Quinoa</name>
    <dbReference type="NCBI Taxonomy" id="63459"/>
    <lineage>
        <taxon>Eukaryota</taxon>
        <taxon>Viridiplantae</taxon>
        <taxon>Streptophyta</taxon>
        <taxon>Embryophyta</taxon>
        <taxon>Tracheophyta</taxon>
        <taxon>Spermatophyta</taxon>
        <taxon>Magnoliopsida</taxon>
        <taxon>eudicotyledons</taxon>
        <taxon>Gunneridae</taxon>
        <taxon>Pentapetalae</taxon>
        <taxon>Caryophyllales</taxon>
        <taxon>Chenopodiaceae</taxon>
        <taxon>Chenopodioideae</taxon>
        <taxon>Atripliceae</taxon>
        <taxon>Chenopodium</taxon>
    </lineage>
</organism>
<keyword evidence="2" id="KW-0472">Membrane</keyword>
<dbReference type="OMA" id="TANDHFA"/>
<dbReference type="InterPro" id="IPR055464">
    <property type="entry name" value="DUF7036"/>
</dbReference>
<feature type="region of interest" description="Disordered" evidence="1">
    <location>
        <begin position="360"/>
        <end position="403"/>
    </location>
</feature>
<dbReference type="Gramene" id="AUR62018415-RA">
    <property type="protein sequence ID" value="AUR62018415-RA:cds"/>
    <property type="gene ID" value="AUR62018415"/>
</dbReference>
<dbReference type="PANTHER" id="PTHR33826">
    <property type="entry name" value="F20B24.21"/>
    <property type="match status" value="1"/>
</dbReference>
<evidence type="ECO:0000256" key="1">
    <source>
        <dbReference type="SAM" id="MobiDB-lite"/>
    </source>
</evidence>
<evidence type="ECO:0000256" key="2">
    <source>
        <dbReference type="SAM" id="Phobius"/>
    </source>
</evidence>
<dbReference type="Proteomes" id="UP000596660">
    <property type="component" value="Unplaced"/>
</dbReference>
<sequence>MGKSEENDEFSLSSAAVNGEGISGSNAERGECSLICRVFKLRCILALLLGISVFLSAVFWLPPFLNFADRSDLDLDPRYRGHTIVASFRLKRPVSFVEDNIEELEGGIYEDFGAANAKVAILSKESSGLNSTDIVFAIDPVSKNSISSAQLSLIRANFVSLVIRQFDFELIPSLSGESSFFEVLKFPGGITISPPQIAYPLQKVQILFNFTLNNSILQIQENFEVLRNQLKYGLHLTGNENLYIRLTNSRGSTVAPPATVQTSVVLKVGVPSQPRLKQLAQTIRDSPARNLGLNNTVFAPQPVKSAPPPQRSAPSPVRHRRAFPSFAPAPARSYQASPPGAHPPFRSYPADPPGCRFRFRSRHFPKSPQQSPRAPRMPPRSYVAATPHPQAKPPTPVAHRISPSSPLPNVIYARVHPPSASEMDPGPPDKMPSITPSPSSGDHITAFSWVSSTPRHLMDLFVSSKIEERKHPKLAETCKVGAMQRWHSPQLLE</sequence>
<keyword evidence="2" id="KW-1133">Transmembrane helix</keyword>
<accession>A0A803LT71</accession>
<dbReference type="PANTHER" id="PTHR33826:SF2">
    <property type="entry name" value="HYDROXYPROLINE-RICH GLYCOPROTEIN FAMILY PROTEIN"/>
    <property type="match status" value="1"/>
</dbReference>
<feature type="domain" description="DUF7036" evidence="3">
    <location>
        <begin position="87"/>
        <end position="176"/>
    </location>
</feature>